<dbReference type="Pfam" id="PF01979">
    <property type="entry name" value="Amidohydro_1"/>
    <property type="match status" value="1"/>
</dbReference>
<dbReference type="UniPathway" id="UPA00603">
    <property type="reaction ID" value="UER00660"/>
</dbReference>
<reference evidence="10 11" key="1">
    <citation type="journal article" date="2018" name="Nat. Ecol. Evol.">
        <title>Pezizomycetes genomes reveal the molecular basis of ectomycorrhizal truffle lifestyle.</title>
        <authorList>
            <person name="Murat C."/>
            <person name="Payen T."/>
            <person name="Noel B."/>
            <person name="Kuo A."/>
            <person name="Morin E."/>
            <person name="Chen J."/>
            <person name="Kohler A."/>
            <person name="Krizsan K."/>
            <person name="Balestrini R."/>
            <person name="Da Silva C."/>
            <person name="Montanini B."/>
            <person name="Hainaut M."/>
            <person name="Levati E."/>
            <person name="Barry K.W."/>
            <person name="Belfiori B."/>
            <person name="Cichocki N."/>
            <person name="Clum A."/>
            <person name="Dockter R.B."/>
            <person name="Fauchery L."/>
            <person name="Guy J."/>
            <person name="Iotti M."/>
            <person name="Le Tacon F."/>
            <person name="Lindquist E.A."/>
            <person name="Lipzen A."/>
            <person name="Malagnac F."/>
            <person name="Mello A."/>
            <person name="Molinier V."/>
            <person name="Miyauchi S."/>
            <person name="Poulain J."/>
            <person name="Riccioni C."/>
            <person name="Rubini A."/>
            <person name="Sitrit Y."/>
            <person name="Splivallo R."/>
            <person name="Traeger S."/>
            <person name="Wang M."/>
            <person name="Zifcakova L."/>
            <person name="Wipf D."/>
            <person name="Zambonelli A."/>
            <person name="Paolocci F."/>
            <person name="Nowrousian M."/>
            <person name="Ottonello S."/>
            <person name="Baldrian P."/>
            <person name="Spatafora J.W."/>
            <person name="Henrissat B."/>
            <person name="Nagy L.G."/>
            <person name="Aury J.M."/>
            <person name="Wincker P."/>
            <person name="Grigoriev I.V."/>
            <person name="Bonfante P."/>
            <person name="Martin F.M."/>
        </authorList>
    </citation>
    <scope>NUCLEOTIDE SEQUENCE [LARGE SCALE GENOMIC DNA]</scope>
    <source>
        <strain evidence="10 11">RN42</strain>
    </source>
</reference>
<keyword evidence="4 8" id="KW-0378">Hydrolase</keyword>
<dbReference type="GO" id="GO:0006147">
    <property type="term" value="P:guanine catabolic process"/>
    <property type="evidence" value="ECO:0007669"/>
    <property type="project" value="UniProtKB-UniRule"/>
</dbReference>
<dbReference type="GO" id="GO:0005829">
    <property type="term" value="C:cytosol"/>
    <property type="evidence" value="ECO:0007669"/>
    <property type="project" value="TreeGrafter"/>
</dbReference>
<dbReference type="PANTHER" id="PTHR11271">
    <property type="entry name" value="GUANINE DEAMINASE"/>
    <property type="match status" value="1"/>
</dbReference>
<dbReference type="NCBIfam" id="TIGR02967">
    <property type="entry name" value="guan_deamin"/>
    <property type="match status" value="1"/>
</dbReference>
<protein>
    <recommendedName>
        <fullName evidence="8">Guanine deaminase</fullName>
        <shortName evidence="8">Guanase</shortName>
        <ecNumber evidence="8">3.5.4.3</ecNumber>
    </recommendedName>
    <alternativeName>
        <fullName evidence="8">Guanine aminohydrolase</fullName>
    </alternativeName>
</protein>
<evidence type="ECO:0000313" key="10">
    <source>
        <dbReference type="EMBL" id="RPA82767.1"/>
    </source>
</evidence>
<dbReference type="FunFam" id="3.20.20.140:FF:000022">
    <property type="entry name" value="Guanine deaminase"/>
    <property type="match status" value="1"/>
</dbReference>
<dbReference type="AlphaFoldDB" id="A0A3N4IBB2"/>
<accession>A0A3N4IBB2</accession>
<keyword evidence="5 8" id="KW-0862">Zinc</keyword>
<dbReference type="STRING" id="1160509.A0A3N4IBB2"/>
<evidence type="ECO:0000256" key="4">
    <source>
        <dbReference type="ARBA" id="ARBA00022801"/>
    </source>
</evidence>
<name>A0A3N4IBB2_ASCIM</name>
<evidence type="ECO:0000256" key="3">
    <source>
        <dbReference type="ARBA" id="ARBA00022723"/>
    </source>
</evidence>
<evidence type="ECO:0000256" key="2">
    <source>
        <dbReference type="ARBA" id="ARBA00006745"/>
    </source>
</evidence>
<dbReference type="PANTHER" id="PTHR11271:SF6">
    <property type="entry name" value="GUANINE DEAMINASE"/>
    <property type="match status" value="1"/>
</dbReference>
<dbReference type="InterPro" id="IPR011059">
    <property type="entry name" value="Metal-dep_hydrolase_composite"/>
</dbReference>
<dbReference type="Gene3D" id="3.20.20.140">
    <property type="entry name" value="Metal-dependent hydrolases"/>
    <property type="match status" value="1"/>
</dbReference>
<feature type="domain" description="Amidohydrolase-related" evidence="9">
    <location>
        <begin position="71"/>
        <end position="465"/>
    </location>
</feature>
<dbReference type="Proteomes" id="UP000275078">
    <property type="component" value="Unassembled WGS sequence"/>
</dbReference>
<sequence>MSKLAVYFGTFIHSRSLTELKVLENAAVGVDKNGIIAFVEEKVDDLKAVLNKHKEFTSAPITRTKRGQFFFPGFIDTHIHASQYPNTGIFGKSTLLDWLNTYTFPTESSFKNLKTARAIYSQVIKRTLSHGTTTATYYATIHVPATNLLSTLCQTIGQRAFIGRVCMDCLGPEYYIDESAESSLAATEETIAHIEKIDPTNELLTPIITPRFAPSCSRPLLHSLAKLSADKNLPIQTHLSENTSELELVASLFPEEESYTHVYHSHKLLTPRTVLAHAIHLSDKEIDLIKQQQSKISHCPNSNTNLTSGFCKVRKLLDKKVDVGLGTDVSGGYSPSILDAVRQALGVSRSVAFLEKSPDHALSVEEGLYLATRGGAKCLGLEDKVGGFEVGKSWDVQLVGLNLVPELDEDGNLEDGGDPAEFAGTPECTVDVFGQTADWADRIAKWVYTGDDRCTRQVWVGGRSVVNKD</sequence>
<evidence type="ECO:0000256" key="5">
    <source>
        <dbReference type="ARBA" id="ARBA00022833"/>
    </source>
</evidence>
<keyword evidence="11" id="KW-1185">Reference proteome</keyword>
<gene>
    <name evidence="10" type="ORF">BJ508DRAFT_318008</name>
</gene>
<evidence type="ECO:0000256" key="6">
    <source>
        <dbReference type="ARBA" id="ARBA00051148"/>
    </source>
</evidence>
<evidence type="ECO:0000256" key="8">
    <source>
        <dbReference type="RuleBase" id="RU366009"/>
    </source>
</evidence>
<dbReference type="InterPro" id="IPR006680">
    <property type="entry name" value="Amidohydro-rel"/>
</dbReference>
<proteinExistence type="inferred from homology"/>
<dbReference type="SUPFAM" id="SSF51556">
    <property type="entry name" value="Metallo-dependent hydrolases"/>
    <property type="match status" value="1"/>
</dbReference>
<dbReference type="OrthoDB" id="194468at2759"/>
<dbReference type="GO" id="GO:0008270">
    <property type="term" value="F:zinc ion binding"/>
    <property type="evidence" value="ECO:0007669"/>
    <property type="project" value="UniProtKB-UniRule"/>
</dbReference>
<organism evidence="10 11">
    <name type="scientific">Ascobolus immersus RN42</name>
    <dbReference type="NCBI Taxonomy" id="1160509"/>
    <lineage>
        <taxon>Eukaryota</taxon>
        <taxon>Fungi</taxon>
        <taxon>Dikarya</taxon>
        <taxon>Ascomycota</taxon>
        <taxon>Pezizomycotina</taxon>
        <taxon>Pezizomycetes</taxon>
        <taxon>Pezizales</taxon>
        <taxon>Ascobolaceae</taxon>
        <taxon>Ascobolus</taxon>
    </lineage>
</organism>
<dbReference type="InterPro" id="IPR051607">
    <property type="entry name" value="Metallo-dep_hydrolases"/>
</dbReference>
<evidence type="ECO:0000256" key="7">
    <source>
        <dbReference type="ARBA" id="ARBA00056079"/>
    </source>
</evidence>
<evidence type="ECO:0000313" key="11">
    <source>
        <dbReference type="Proteomes" id="UP000275078"/>
    </source>
</evidence>
<evidence type="ECO:0000259" key="9">
    <source>
        <dbReference type="Pfam" id="PF01979"/>
    </source>
</evidence>
<comment type="cofactor">
    <cofactor evidence="8">
        <name>Zn(2+)</name>
        <dbReference type="ChEBI" id="CHEBI:29105"/>
    </cofactor>
    <text evidence="8">Binds 1 zinc ion per subunit.</text>
</comment>
<keyword evidence="3 8" id="KW-0479">Metal-binding</keyword>
<dbReference type="EMBL" id="ML119669">
    <property type="protein sequence ID" value="RPA82767.1"/>
    <property type="molecule type" value="Genomic_DNA"/>
</dbReference>
<dbReference type="GO" id="GO:0008892">
    <property type="term" value="F:guanine deaminase activity"/>
    <property type="evidence" value="ECO:0007669"/>
    <property type="project" value="UniProtKB-UniRule"/>
</dbReference>
<evidence type="ECO:0000256" key="1">
    <source>
        <dbReference type="ARBA" id="ARBA00004984"/>
    </source>
</evidence>
<comment type="catalytic activity">
    <reaction evidence="6 8">
        <text>guanine + H2O + H(+) = xanthine + NH4(+)</text>
        <dbReference type="Rhea" id="RHEA:14665"/>
        <dbReference type="ChEBI" id="CHEBI:15377"/>
        <dbReference type="ChEBI" id="CHEBI:15378"/>
        <dbReference type="ChEBI" id="CHEBI:16235"/>
        <dbReference type="ChEBI" id="CHEBI:17712"/>
        <dbReference type="ChEBI" id="CHEBI:28938"/>
        <dbReference type="EC" id="3.5.4.3"/>
    </reaction>
</comment>
<dbReference type="Gene3D" id="2.30.40.10">
    <property type="entry name" value="Urease, subunit C, domain 1"/>
    <property type="match status" value="1"/>
</dbReference>
<dbReference type="InterPro" id="IPR014311">
    <property type="entry name" value="Guanine_deaminase"/>
</dbReference>
<comment type="function">
    <text evidence="7 8">Catalyzes the hydrolytic deamination of guanine, producing xanthine and ammonia.</text>
</comment>
<comment type="pathway">
    <text evidence="1 8">Purine metabolism; guanine degradation; xanthine from guanine: step 1/1.</text>
</comment>
<comment type="similarity">
    <text evidence="2 8">Belongs to the metallo-dependent hydrolases superfamily. ATZ/TRZ family.</text>
</comment>
<dbReference type="EC" id="3.5.4.3" evidence="8"/>
<dbReference type="InterPro" id="IPR032466">
    <property type="entry name" value="Metal_Hydrolase"/>
</dbReference>